<dbReference type="InterPro" id="IPR000719">
    <property type="entry name" value="Prot_kinase_dom"/>
</dbReference>
<evidence type="ECO:0000256" key="1">
    <source>
        <dbReference type="ARBA" id="ARBA00022741"/>
    </source>
</evidence>
<evidence type="ECO:0000256" key="3">
    <source>
        <dbReference type="SAM" id="MobiDB-lite"/>
    </source>
</evidence>
<organism evidence="5 6">
    <name type="scientific">Tortispora caseinolytica NRRL Y-17796</name>
    <dbReference type="NCBI Taxonomy" id="767744"/>
    <lineage>
        <taxon>Eukaryota</taxon>
        <taxon>Fungi</taxon>
        <taxon>Dikarya</taxon>
        <taxon>Ascomycota</taxon>
        <taxon>Saccharomycotina</taxon>
        <taxon>Trigonopsidomycetes</taxon>
        <taxon>Trigonopsidales</taxon>
        <taxon>Trigonopsidaceae</taxon>
        <taxon>Tortispora</taxon>
    </lineage>
</organism>
<dbReference type="CDD" id="cd14008">
    <property type="entry name" value="STKc_LKB1_CaMKK"/>
    <property type="match status" value="1"/>
</dbReference>
<dbReference type="Gene3D" id="1.10.510.10">
    <property type="entry name" value="Transferase(Phosphotransferase) domain 1"/>
    <property type="match status" value="1"/>
</dbReference>
<accession>A0A1E4TF48</accession>
<feature type="compositionally biased region" description="Basic and acidic residues" evidence="3">
    <location>
        <begin position="1"/>
        <end position="17"/>
    </location>
</feature>
<keyword evidence="1" id="KW-0547">Nucleotide-binding</keyword>
<dbReference type="GO" id="GO:0005737">
    <property type="term" value="C:cytoplasm"/>
    <property type="evidence" value="ECO:0007669"/>
    <property type="project" value="TreeGrafter"/>
</dbReference>
<evidence type="ECO:0000313" key="6">
    <source>
        <dbReference type="Proteomes" id="UP000095023"/>
    </source>
</evidence>
<feature type="domain" description="Protein kinase" evidence="4">
    <location>
        <begin position="143"/>
        <end position="400"/>
    </location>
</feature>
<gene>
    <name evidence="5" type="ORF">CANCADRAFT_25343</name>
</gene>
<protein>
    <recommendedName>
        <fullName evidence="4">Protein kinase domain-containing protein</fullName>
    </recommendedName>
</protein>
<dbReference type="OrthoDB" id="68483at2759"/>
<dbReference type="PANTHER" id="PTHR24346:SF77">
    <property type="entry name" value="SERINE THREONINE PROTEIN KINASE"/>
    <property type="match status" value="1"/>
</dbReference>
<dbReference type="GO" id="GO:0004674">
    <property type="term" value="F:protein serine/threonine kinase activity"/>
    <property type="evidence" value="ECO:0007669"/>
    <property type="project" value="TreeGrafter"/>
</dbReference>
<evidence type="ECO:0000313" key="5">
    <source>
        <dbReference type="EMBL" id="ODV90402.1"/>
    </source>
</evidence>
<dbReference type="FunFam" id="1.10.510.10:FF:000571">
    <property type="entry name" value="Maternal embryonic leucine zipper kinase"/>
    <property type="match status" value="1"/>
</dbReference>
<dbReference type="PROSITE" id="PS50011">
    <property type="entry name" value="PROTEIN_KINASE_DOM"/>
    <property type="match status" value="1"/>
</dbReference>
<dbReference type="GO" id="GO:0005524">
    <property type="term" value="F:ATP binding"/>
    <property type="evidence" value="ECO:0007669"/>
    <property type="project" value="UniProtKB-KW"/>
</dbReference>
<dbReference type="AlphaFoldDB" id="A0A1E4TF48"/>
<dbReference type="InterPro" id="IPR011009">
    <property type="entry name" value="Kinase-like_dom_sf"/>
</dbReference>
<dbReference type="PROSITE" id="PS00108">
    <property type="entry name" value="PROTEIN_KINASE_ST"/>
    <property type="match status" value="1"/>
</dbReference>
<dbReference type="Pfam" id="PF00069">
    <property type="entry name" value="Pkinase"/>
    <property type="match status" value="1"/>
</dbReference>
<feature type="region of interest" description="Disordered" evidence="3">
    <location>
        <begin position="78"/>
        <end position="104"/>
    </location>
</feature>
<keyword evidence="2" id="KW-0067">ATP-binding</keyword>
<feature type="region of interest" description="Disordered" evidence="3">
    <location>
        <begin position="1"/>
        <end position="22"/>
    </location>
</feature>
<dbReference type="EMBL" id="KV453842">
    <property type="protein sequence ID" value="ODV90402.1"/>
    <property type="molecule type" value="Genomic_DNA"/>
</dbReference>
<dbReference type="InterPro" id="IPR008271">
    <property type="entry name" value="Ser/Thr_kinase_AS"/>
</dbReference>
<dbReference type="PANTHER" id="PTHR24346">
    <property type="entry name" value="MAP/MICROTUBULE AFFINITY-REGULATING KINASE"/>
    <property type="match status" value="1"/>
</dbReference>
<proteinExistence type="predicted"/>
<feature type="region of interest" description="Disordered" evidence="3">
    <location>
        <begin position="467"/>
        <end position="491"/>
    </location>
</feature>
<dbReference type="SMART" id="SM00220">
    <property type="entry name" value="S_TKc"/>
    <property type="match status" value="1"/>
</dbReference>
<dbReference type="SUPFAM" id="SSF56112">
    <property type="entry name" value="Protein kinase-like (PK-like)"/>
    <property type="match status" value="1"/>
</dbReference>
<keyword evidence="6" id="KW-1185">Reference proteome</keyword>
<evidence type="ECO:0000259" key="4">
    <source>
        <dbReference type="PROSITE" id="PS50011"/>
    </source>
</evidence>
<sequence>MSDDQDSRGRERTRQNDEINSLVDSFAETSLTSSSNSCTNLKLNKRVSFQDSHSPNGAHSISPSTSIDSFIGDSNGSINDFERSGRPRFLRTHTEPQSRNKYFSPSRHHYRIPASHTLLKETSNASSRYEISDGNERVYINQYWLQDEIGRGSCGTVHLAIDTTTGTKYAIKVYSKQRLRRNSLSSILRQIQIMNRLSHVNVARMIEVLDDPMSDNLFCVMEYCSRGVIMKMAMDSTVKHYSEEQCRLYFRDLILGIEYLHSRGIVHRDIKPENLLLSEDDVLKITDFGVSEIFESSNTDGLSYAAGSPAFMAPEIVMGTSISMLTPDVWSMGVTLYCLALGHLPFRHFHLNELYDSIKYDEPELPSNISAELIDLIKKLLYKDPLTRITLFKVRVHPWVTLNGEDELLSYEENTSDADFNSAVHAAFVVVKVIKAVRILQAMAEGRISSSTKDSIRMSVAKEQIKSKFNRSRSADPGSRWSPFLDPHAEE</sequence>
<dbReference type="GO" id="GO:0035556">
    <property type="term" value="P:intracellular signal transduction"/>
    <property type="evidence" value="ECO:0007669"/>
    <property type="project" value="TreeGrafter"/>
</dbReference>
<evidence type="ECO:0000256" key="2">
    <source>
        <dbReference type="ARBA" id="ARBA00022840"/>
    </source>
</evidence>
<dbReference type="Proteomes" id="UP000095023">
    <property type="component" value="Unassembled WGS sequence"/>
</dbReference>
<reference evidence="6" key="1">
    <citation type="submission" date="2016-02" db="EMBL/GenBank/DDBJ databases">
        <title>Comparative genomics of biotechnologically important yeasts.</title>
        <authorList>
            <consortium name="DOE Joint Genome Institute"/>
            <person name="Riley R."/>
            <person name="Haridas S."/>
            <person name="Wolfe K.H."/>
            <person name="Lopes M.R."/>
            <person name="Hittinger C.T."/>
            <person name="Goker M."/>
            <person name="Salamov A."/>
            <person name="Wisecaver J."/>
            <person name="Long T.M."/>
            <person name="Aerts A.L."/>
            <person name="Barry K."/>
            <person name="Choi C."/>
            <person name="Clum A."/>
            <person name="Coughlan A.Y."/>
            <person name="Deshpande S."/>
            <person name="Douglass A.P."/>
            <person name="Hanson S.J."/>
            <person name="Klenk H.-P."/>
            <person name="Labutti K."/>
            <person name="Lapidus A."/>
            <person name="Lindquist E."/>
            <person name="Lipzen A."/>
            <person name="Meier-Kolthoff J.P."/>
            <person name="Ohm R.A."/>
            <person name="Otillar R.P."/>
            <person name="Pangilinan J."/>
            <person name="Peng Y."/>
            <person name="Rokas A."/>
            <person name="Rosa C.A."/>
            <person name="Scheuner C."/>
            <person name="Sibirny A.A."/>
            <person name="Slot J.C."/>
            <person name="Stielow J.B."/>
            <person name="Sun H."/>
            <person name="Kurtzman C.P."/>
            <person name="Blackwell M."/>
            <person name="Jeffries T.W."/>
            <person name="Grigoriev I.V."/>
        </authorList>
    </citation>
    <scope>NUCLEOTIDE SEQUENCE [LARGE SCALE GENOMIC DNA]</scope>
    <source>
        <strain evidence="6">NRRL Y-17796</strain>
    </source>
</reference>
<name>A0A1E4TF48_9ASCO</name>